<protein>
    <submittedName>
        <fullName evidence="1">Uncharacterized protein</fullName>
    </submittedName>
</protein>
<dbReference type="EMBL" id="BSYO01000025">
    <property type="protein sequence ID" value="GMH23080.1"/>
    <property type="molecule type" value="Genomic_DNA"/>
</dbReference>
<name>A0AAD3T4X5_NEPGR</name>
<gene>
    <name evidence="1" type="ORF">Nepgr_024923</name>
</gene>
<evidence type="ECO:0000313" key="2">
    <source>
        <dbReference type="Proteomes" id="UP001279734"/>
    </source>
</evidence>
<evidence type="ECO:0000313" key="1">
    <source>
        <dbReference type="EMBL" id="GMH23080.1"/>
    </source>
</evidence>
<dbReference type="AlphaFoldDB" id="A0AAD3T4X5"/>
<accession>A0AAD3T4X5</accession>
<organism evidence="1 2">
    <name type="scientific">Nepenthes gracilis</name>
    <name type="common">Slender pitcher plant</name>
    <dbReference type="NCBI Taxonomy" id="150966"/>
    <lineage>
        <taxon>Eukaryota</taxon>
        <taxon>Viridiplantae</taxon>
        <taxon>Streptophyta</taxon>
        <taxon>Embryophyta</taxon>
        <taxon>Tracheophyta</taxon>
        <taxon>Spermatophyta</taxon>
        <taxon>Magnoliopsida</taxon>
        <taxon>eudicotyledons</taxon>
        <taxon>Gunneridae</taxon>
        <taxon>Pentapetalae</taxon>
        <taxon>Caryophyllales</taxon>
        <taxon>Nepenthaceae</taxon>
        <taxon>Nepenthes</taxon>
    </lineage>
</organism>
<reference evidence="1" key="1">
    <citation type="submission" date="2023-05" db="EMBL/GenBank/DDBJ databases">
        <title>Nepenthes gracilis genome sequencing.</title>
        <authorList>
            <person name="Fukushima K."/>
        </authorList>
    </citation>
    <scope>NUCLEOTIDE SEQUENCE</scope>
    <source>
        <strain evidence="1">SING2019-196</strain>
    </source>
</reference>
<sequence>MTFVRFVLKNFYIMKKSSIFEDSDCVDGSGRICWMEDKKPCPINHEQSAHVKLTEDKFKNSYQCQILRDQMHELEAR</sequence>
<comment type="caution">
    <text evidence="1">The sequence shown here is derived from an EMBL/GenBank/DDBJ whole genome shotgun (WGS) entry which is preliminary data.</text>
</comment>
<proteinExistence type="predicted"/>
<dbReference type="Proteomes" id="UP001279734">
    <property type="component" value="Unassembled WGS sequence"/>
</dbReference>
<keyword evidence="2" id="KW-1185">Reference proteome</keyword>